<dbReference type="EMBL" id="AJXT01000037">
    <property type="protein sequence ID" value="EIL92052.1"/>
    <property type="molecule type" value="Genomic_DNA"/>
</dbReference>
<dbReference type="GO" id="GO:0016020">
    <property type="term" value="C:membrane"/>
    <property type="evidence" value="ECO:0007669"/>
    <property type="project" value="TreeGrafter"/>
</dbReference>
<feature type="chain" id="PRO_5003696412" evidence="1">
    <location>
        <begin position="30"/>
        <end position="496"/>
    </location>
</feature>
<evidence type="ECO:0000313" key="3">
    <source>
        <dbReference type="EMBL" id="EIL92052.1"/>
    </source>
</evidence>
<dbReference type="Proteomes" id="UP000003226">
    <property type="component" value="Unassembled WGS sequence"/>
</dbReference>
<proteinExistence type="predicted"/>
<organism evidence="3 4">
    <name type="scientific">Rhodanobacter spathiphylli B39</name>
    <dbReference type="NCBI Taxonomy" id="1163407"/>
    <lineage>
        <taxon>Bacteria</taxon>
        <taxon>Pseudomonadati</taxon>
        <taxon>Pseudomonadota</taxon>
        <taxon>Gammaproteobacteria</taxon>
        <taxon>Lysobacterales</taxon>
        <taxon>Rhodanobacteraceae</taxon>
        <taxon>Rhodanobacter</taxon>
    </lineage>
</organism>
<dbReference type="PANTHER" id="PTHR43798:SF27">
    <property type="entry name" value="HYDROLASE ALPHA_BETA HYDROLASE FOLD FAMILY"/>
    <property type="match status" value="1"/>
</dbReference>
<dbReference type="STRING" id="1163407.UU7_12224"/>
<keyword evidence="3" id="KW-0378">Hydrolase</keyword>
<comment type="caution">
    <text evidence="3">The sequence shown here is derived from an EMBL/GenBank/DDBJ whole genome shotgun (WGS) entry which is preliminary data.</text>
</comment>
<dbReference type="RefSeq" id="WP_007808700.1">
    <property type="nucleotide sequence ID" value="NZ_AJXT01000037.1"/>
</dbReference>
<evidence type="ECO:0000256" key="1">
    <source>
        <dbReference type="SAM" id="SignalP"/>
    </source>
</evidence>
<protein>
    <submittedName>
        <fullName evidence="3">Alpha/beta hydrolase fold protein</fullName>
    </submittedName>
</protein>
<feature type="domain" description="AB hydrolase-1" evidence="2">
    <location>
        <begin position="119"/>
        <end position="457"/>
    </location>
</feature>
<dbReference type="InterPro" id="IPR029058">
    <property type="entry name" value="AB_hydrolase_fold"/>
</dbReference>
<dbReference type="GO" id="GO:0016787">
    <property type="term" value="F:hydrolase activity"/>
    <property type="evidence" value="ECO:0007669"/>
    <property type="project" value="UniProtKB-KW"/>
</dbReference>
<reference evidence="3 4" key="1">
    <citation type="journal article" date="2012" name="J. Bacteriol.">
        <title>Genome sequences for six rhodanobacter strains, isolated from soils and the terrestrial subsurface, with variable denitrification capabilities.</title>
        <authorList>
            <person name="Kostka J.E."/>
            <person name="Green S.J."/>
            <person name="Rishishwar L."/>
            <person name="Prakash O."/>
            <person name="Katz L.S."/>
            <person name="Marino-Ramirez L."/>
            <person name="Jordan I.K."/>
            <person name="Munk C."/>
            <person name="Ivanova N."/>
            <person name="Mikhailova N."/>
            <person name="Watson D.B."/>
            <person name="Brown S.D."/>
            <person name="Palumbo A.V."/>
            <person name="Brooks S.C."/>
        </authorList>
    </citation>
    <scope>NUCLEOTIDE SEQUENCE [LARGE SCALE GENOMIC DNA]</scope>
    <source>
        <strain evidence="3 4">B39</strain>
    </source>
</reference>
<accession>I4VXW1</accession>
<dbReference type="PANTHER" id="PTHR43798">
    <property type="entry name" value="MONOACYLGLYCEROL LIPASE"/>
    <property type="match status" value="1"/>
</dbReference>
<dbReference type="PATRIC" id="fig|1163407.3.peg.2453"/>
<dbReference type="SUPFAM" id="SSF53474">
    <property type="entry name" value="alpha/beta-Hydrolases"/>
    <property type="match status" value="1"/>
</dbReference>
<evidence type="ECO:0000259" key="2">
    <source>
        <dbReference type="Pfam" id="PF00561"/>
    </source>
</evidence>
<sequence length="496" mass="52975">MTHAPVKRAGLKQALIAVACLCLFGAASATTPKAVAQTFVFKSVDGQTTEAIHGSFQVPENRADPHSRMLTLRYVRFPATTSKPGAPIVYLAGGPGGSGIETAKHRRFPLFMAMRQFGDVIALDQRGTGASDDTPVCKASKTPSESQALTDQAFAAAYRAAALECAAFWKARGVDLRGYNTNESVRDLDALRRHLGAGKITLWGISYGTHLALAALKSMSPHLDRVVIASVEGLDQTVKLPARTDAYFDRLQAAVDTNPEAQAAYPDIKALIARVHGALQAKPVMLHLKDANGKDAAVLLQRRTLQMIEAGAISDPEGAVQMLAVYRAADAGNYQPIAGIMQKYFSPGAPLEMQAMPLAMDVASGIDEKRLALVEQQARTALLGDLLNFPMPQLGGVLPQLDLGDAFRTAPHSHVPTLLLSGTLDGRTYPDSHREATAGLDHLQAITVVNAGHNLFMATPQVTTAIERFMRGEPAASTQIIAPLPDFKPVLPPSKK</sequence>
<feature type="signal peptide" evidence="1">
    <location>
        <begin position="1"/>
        <end position="29"/>
    </location>
</feature>
<name>I4VXW1_9GAMM</name>
<dbReference type="OrthoDB" id="4510475at2"/>
<gene>
    <name evidence="3" type="ORF">UU7_12224</name>
</gene>
<dbReference type="InterPro" id="IPR050266">
    <property type="entry name" value="AB_hydrolase_sf"/>
</dbReference>
<dbReference type="Gene3D" id="3.40.50.1820">
    <property type="entry name" value="alpha/beta hydrolase"/>
    <property type="match status" value="1"/>
</dbReference>
<evidence type="ECO:0000313" key="4">
    <source>
        <dbReference type="Proteomes" id="UP000003226"/>
    </source>
</evidence>
<keyword evidence="1" id="KW-0732">Signal</keyword>
<dbReference type="InterPro" id="IPR000073">
    <property type="entry name" value="AB_hydrolase_1"/>
</dbReference>
<dbReference type="Pfam" id="PF00561">
    <property type="entry name" value="Abhydrolase_1"/>
    <property type="match status" value="1"/>
</dbReference>
<dbReference type="AlphaFoldDB" id="I4VXW1"/>
<dbReference type="eggNOG" id="COG0596">
    <property type="taxonomic scope" value="Bacteria"/>
</dbReference>
<keyword evidence="4" id="KW-1185">Reference proteome</keyword>